<evidence type="ECO:0000313" key="1">
    <source>
        <dbReference type="EMBL" id="KAB1640175.1"/>
    </source>
</evidence>
<proteinExistence type="predicted"/>
<reference evidence="1 2" key="1">
    <citation type="submission" date="2019-09" db="EMBL/GenBank/DDBJ databases">
        <title>Whole genome shotgun sequencing (WGS) of Ellagibacter isourolithinifaciens DSM 104140(T) and Adlercreutzia muris DSM 29508(T).</title>
        <authorList>
            <person name="Stoll D.A."/>
            <person name="Danylec N."/>
            <person name="Huch M."/>
        </authorList>
    </citation>
    <scope>NUCLEOTIDE SEQUENCE [LARGE SCALE GENOMIC DNA]</scope>
    <source>
        <strain evidence="1 2">DSM 29508</strain>
    </source>
</reference>
<dbReference type="AlphaFoldDB" id="A0A7C8FVW4"/>
<dbReference type="RefSeq" id="WP_151431967.1">
    <property type="nucleotide sequence ID" value="NZ_JANJZI010000015.1"/>
</dbReference>
<keyword evidence="2" id="KW-1185">Reference proteome</keyword>
<evidence type="ECO:0000313" key="2">
    <source>
        <dbReference type="Proteomes" id="UP000479639"/>
    </source>
</evidence>
<accession>A0A7C8FVW4</accession>
<dbReference type="Proteomes" id="UP000479639">
    <property type="component" value="Unassembled WGS sequence"/>
</dbReference>
<dbReference type="EMBL" id="WAJS01000048">
    <property type="protein sequence ID" value="KAB1640175.1"/>
    <property type="molecule type" value="Genomic_DNA"/>
</dbReference>
<organism evidence="1 2">
    <name type="scientific">Adlercreutzia muris</name>
    <dbReference type="NCBI Taxonomy" id="1796610"/>
    <lineage>
        <taxon>Bacteria</taxon>
        <taxon>Bacillati</taxon>
        <taxon>Actinomycetota</taxon>
        <taxon>Coriobacteriia</taxon>
        <taxon>Eggerthellales</taxon>
        <taxon>Eggerthellaceae</taxon>
        <taxon>Adlercreutzia</taxon>
    </lineage>
</organism>
<comment type="caution">
    <text evidence="1">The sequence shown here is derived from an EMBL/GenBank/DDBJ whole genome shotgun (WGS) entry which is preliminary data.</text>
</comment>
<protein>
    <submittedName>
        <fullName evidence="1">Uncharacterized protein</fullName>
    </submittedName>
</protein>
<name>A0A7C8FVW4_9ACTN</name>
<gene>
    <name evidence="1" type="ORF">F8D48_10745</name>
</gene>
<sequence>MIGIFAPARASKSSAMPASRGLHKATIDENISSYACEGRCMSSFDNITFHRRSAVAIAYSGANAGSMASSLGFNVAAVNGDGRRGSVSLTSCTDAGTEASSCIELLV</sequence>